<evidence type="ECO:0000313" key="2">
    <source>
        <dbReference type="Proteomes" id="UP001189429"/>
    </source>
</evidence>
<keyword evidence="2" id="KW-1185">Reference proteome</keyword>
<reference evidence="1" key="1">
    <citation type="submission" date="2023-10" db="EMBL/GenBank/DDBJ databases">
        <authorList>
            <person name="Chen Y."/>
            <person name="Shah S."/>
            <person name="Dougan E. K."/>
            <person name="Thang M."/>
            <person name="Chan C."/>
        </authorList>
    </citation>
    <scope>NUCLEOTIDE SEQUENCE [LARGE SCALE GENOMIC DNA]</scope>
</reference>
<organism evidence="1 2">
    <name type="scientific">Prorocentrum cordatum</name>
    <dbReference type="NCBI Taxonomy" id="2364126"/>
    <lineage>
        <taxon>Eukaryota</taxon>
        <taxon>Sar</taxon>
        <taxon>Alveolata</taxon>
        <taxon>Dinophyceae</taxon>
        <taxon>Prorocentrales</taxon>
        <taxon>Prorocentraceae</taxon>
        <taxon>Prorocentrum</taxon>
    </lineage>
</organism>
<gene>
    <name evidence="1" type="ORF">PCOR1329_LOCUS22114</name>
</gene>
<comment type="caution">
    <text evidence="1">The sequence shown here is derived from an EMBL/GenBank/DDBJ whole genome shotgun (WGS) entry which is preliminary data.</text>
</comment>
<proteinExistence type="predicted"/>
<dbReference type="EMBL" id="CAUYUJ010007347">
    <property type="protein sequence ID" value="CAK0820428.1"/>
    <property type="molecule type" value="Genomic_DNA"/>
</dbReference>
<protein>
    <submittedName>
        <fullName evidence="1">Uncharacterized protein</fullName>
    </submittedName>
</protein>
<dbReference type="Proteomes" id="UP001189429">
    <property type="component" value="Unassembled WGS sequence"/>
</dbReference>
<accession>A0ABN9RQC8</accession>
<sequence length="215" mass="22610">MPRAAAPRFSGLTARAAEVGDVFGARESDDAARLDFPQLRRLAASLDWMLARRRGAGWRAAAVAREGGRGRGLARLSFLPTSPRNSRGRSLPPASVASGLRASTSFGVPDRLTTSRHPARHGQKFAAVADGGLGSSVCLREKGSRLTDAVYRLPFSASAARGQPAFAAPSALPRPARVLLGAEGVPVLLAPQGSWPSRGTCCLVRSVVYSIVWAI</sequence>
<name>A0ABN9RQC8_9DINO</name>
<evidence type="ECO:0000313" key="1">
    <source>
        <dbReference type="EMBL" id="CAK0820428.1"/>
    </source>
</evidence>